<dbReference type="AlphaFoldDB" id="A0A5N5WK66"/>
<dbReference type="InterPro" id="IPR023696">
    <property type="entry name" value="Ureohydrolase_dom_sf"/>
</dbReference>
<feature type="compositionally biased region" description="Low complexity" evidence="1">
    <location>
        <begin position="878"/>
        <end position="889"/>
    </location>
</feature>
<dbReference type="PANTHER" id="PTHR47558:SF1">
    <property type="entry name" value="HISTONE DEACETYLASE HOS3"/>
    <property type="match status" value="1"/>
</dbReference>
<gene>
    <name evidence="3" type="ORF">BDV29DRAFT_185896</name>
</gene>
<feature type="compositionally biased region" description="Polar residues" evidence="1">
    <location>
        <begin position="13"/>
        <end position="35"/>
    </location>
</feature>
<dbReference type="CDD" id="cd09998">
    <property type="entry name" value="HDAC_Hos3"/>
    <property type="match status" value="1"/>
</dbReference>
<dbReference type="EMBL" id="ML732466">
    <property type="protein sequence ID" value="KAB8067590.1"/>
    <property type="molecule type" value="Genomic_DNA"/>
</dbReference>
<dbReference type="SUPFAM" id="SSF52768">
    <property type="entry name" value="Arginase/deacetylase"/>
    <property type="match status" value="1"/>
</dbReference>
<feature type="compositionally biased region" description="Polar residues" evidence="1">
    <location>
        <begin position="918"/>
        <end position="929"/>
    </location>
</feature>
<dbReference type="PANTHER" id="PTHR47558">
    <property type="entry name" value="HISTONE DEACETYLASE HOS3"/>
    <property type="match status" value="1"/>
</dbReference>
<feature type="region of interest" description="Disordered" evidence="1">
    <location>
        <begin position="50"/>
        <end position="153"/>
    </location>
</feature>
<feature type="compositionally biased region" description="Polar residues" evidence="1">
    <location>
        <begin position="984"/>
        <end position="998"/>
    </location>
</feature>
<feature type="compositionally biased region" description="Low complexity" evidence="1">
    <location>
        <begin position="50"/>
        <end position="62"/>
    </location>
</feature>
<feature type="compositionally biased region" description="Low complexity" evidence="1">
    <location>
        <begin position="112"/>
        <end position="150"/>
    </location>
</feature>
<reference evidence="3 4" key="1">
    <citation type="submission" date="2019-04" db="EMBL/GenBank/DDBJ databases">
        <title>Friends and foes A comparative genomics study of 23 Aspergillus species from section Flavi.</title>
        <authorList>
            <consortium name="DOE Joint Genome Institute"/>
            <person name="Kjaerbolling I."/>
            <person name="Vesth T."/>
            <person name="Frisvad J.C."/>
            <person name="Nybo J.L."/>
            <person name="Theobald S."/>
            <person name="Kildgaard S."/>
            <person name="Isbrandt T."/>
            <person name="Kuo A."/>
            <person name="Sato A."/>
            <person name="Lyhne E.K."/>
            <person name="Kogle M.E."/>
            <person name="Wiebenga A."/>
            <person name="Kun R.S."/>
            <person name="Lubbers R.J."/>
            <person name="Makela M.R."/>
            <person name="Barry K."/>
            <person name="Chovatia M."/>
            <person name="Clum A."/>
            <person name="Daum C."/>
            <person name="Haridas S."/>
            <person name="He G."/>
            <person name="LaButti K."/>
            <person name="Lipzen A."/>
            <person name="Mondo S."/>
            <person name="Riley R."/>
            <person name="Salamov A."/>
            <person name="Simmons B.A."/>
            <person name="Magnuson J.K."/>
            <person name="Henrissat B."/>
            <person name="Mortensen U.H."/>
            <person name="Larsen T.O."/>
            <person name="Devries R.P."/>
            <person name="Grigoriev I.V."/>
            <person name="Machida M."/>
            <person name="Baker S.E."/>
            <person name="Andersen M.R."/>
        </authorList>
    </citation>
    <scope>NUCLEOTIDE SEQUENCE [LARGE SCALE GENOMIC DNA]</scope>
    <source>
        <strain evidence="3 4">CBS 151.66</strain>
    </source>
</reference>
<dbReference type="GO" id="GO:0005634">
    <property type="term" value="C:nucleus"/>
    <property type="evidence" value="ECO:0007669"/>
    <property type="project" value="TreeGrafter"/>
</dbReference>
<dbReference type="InterPro" id="IPR037138">
    <property type="entry name" value="His_deacetylse_dom_sf"/>
</dbReference>
<feature type="compositionally biased region" description="Polar residues" evidence="1">
    <location>
        <begin position="101"/>
        <end position="111"/>
    </location>
</feature>
<sequence>MDPSMRDDDALATTFTPTAEPLTSPTPTNDPLDQSQCLNNVSLFATPLPLSSRQSSSSLLSQANAPARSVSPLAHTAPRRISSSSSLRDESRNFGLEKRSSTASLRSVHTKNNNNNNSRASTSPHRSVSQRSSSSLGSSPTATTPTTLNSHNMMSRKSRLLGANEHPAPTAASIATDHFQKEVAQHQSADLHSQTLVVIHDACYGHRFSRPRASRAALSSIVEKPERIQASVLGVSAAYVRLAHRYEGGRFAPHPDLNLDRLPVPPFQIRKTARSMPLSSPAVTHVHGSKWMDDLKFMCYAAESRLAQNGKELIRPPSAGRESAAKSTPVLHEGDLYLCSESLNAFEGALGGVCEGVDAVFGPSPTKRAFVCIRPPGHHCSSNHPSGFCWINNVHVGISYAAITHGLTHAAILDFDLHHGDGSQDIAWEQNQKAAAAPRSAANHKKTAIGYFSLHDINSYPCEMAEPEKVRNASVCIDKAHNQSIWNVHLEPWKTETEFWGLYDSKYAVLIEKARAFLRLHTERLASTPNGPPAKAAIFISAGFDASEWEGAGMQRHKVNVPTEFYAKFTADVARLATEDGLGVDGRIISVLEGGYSNRALTTGVLSHLSGLVDVTSCVASGFNDDKVDHLTAELTERLGQLDISSVNAKRLSGLPAYDSGWWSPALLDELDALVYPPPAPTKPREKSAPTYFAPTRASTAKAVTPPRDRKSTGSHTSVEIETPLWPLISWATATHELSKILIPSHRQITSCRPEDLNAEATRLRRERQTAAQSTDTRSAAPEERMQLRTRKPKAASNDTVTADTPKRQALSTNRRTTIERASDLPDPSFAKSPSTRSATRRKSAASMVASTSEASATGDGATSSALATSMRRPSNCRSATPKRSSSPKKAPPVPRVPSIFSNLLTGEGTVVTPDAPHSSSAGMETTPQGDVDRLTTGVQRIKLKLPSPEEHAAREKERERQASKTASRAPKVPKEPSGKKVSSPPTNKSTPGPSSALTSSKTGTPTASSPTPSHMVTEGSGAAKMSIGSSWNSESETSTVASARAHPPQMAFSPPVSPGAGHDAVRPQQTLYSPPISEPSVKGLPIFTSNSPIPFASSSAAHGDAPPEETKEHPV</sequence>
<feature type="compositionally biased region" description="Basic and acidic residues" evidence="1">
    <location>
        <begin position="87"/>
        <end position="100"/>
    </location>
</feature>
<dbReference type="FunFam" id="3.40.800.20:FF:000011">
    <property type="entry name" value="Histone deacetylase HOS3"/>
    <property type="match status" value="1"/>
</dbReference>
<evidence type="ECO:0000259" key="2">
    <source>
        <dbReference type="Pfam" id="PF00850"/>
    </source>
</evidence>
<keyword evidence="4" id="KW-1185">Reference proteome</keyword>
<organism evidence="3 4">
    <name type="scientific">Aspergillus leporis</name>
    <dbReference type="NCBI Taxonomy" id="41062"/>
    <lineage>
        <taxon>Eukaryota</taxon>
        <taxon>Fungi</taxon>
        <taxon>Dikarya</taxon>
        <taxon>Ascomycota</taxon>
        <taxon>Pezizomycotina</taxon>
        <taxon>Eurotiomycetes</taxon>
        <taxon>Eurotiomycetidae</taxon>
        <taxon>Eurotiales</taxon>
        <taxon>Aspergillaceae</taxon>
        <taxon>Aspergillus</taxon>
        <taxon>Aspergillus subgen. Circumdati</taxon>
    </lineage>
</organism>
<evidence type="ECO:0000313" key="3">
    <source>
        <dbReference type="EMBL" id="KAB8067590.1"/>
    </source>
</evidence>
<feature type="region of interest" description="Disordered" evidence="1">
    <location>
        <begin position="679"/>
        <end position="718"/>
    </location>
</feature>
<dbReference type="OrthoDB" id="5232919at2759"/>
<dbReference type="InterPro" id="IPR023801">
    <property type="entry name" value="His_deacetylse_dom"/>
</dbReference>
<protein>
    <recommendedName>
        <fullName evidence="2">Histone deacetylase domain-containing protein</fullName>
    </recommendedName>
</protein>
<feature type="compositionally biased region" description="Low complexity" evidence="1">
    <location>
        <begin position="999"/>
        <end position="1014"/>
    </location>
</feature>
<dbReference type="PRINTS" id="PR01270">
    <property type="entry name" value="HDASUPER"/>
</dbReference>
<name>A0A5N5WK66_9EURO</name>
<evidence type="ECO:0000313" key="4">
    <source>
        <dbReference type="Proteomes" id="UP000326565"/>
    </source>
</evidence>
<accession>A0A5N5WK66</accession>
<dbReference type="GO" id="GO:0010468">
    <property type="term" value="P:regulation of gene expression"/>
    <property type="evidence" value="ECO:0007669"/>
    <property type="project" value="UniProtKB-ARBA"/>
</dbReference>
<evidence type="ECO:0000256" key="1">
    <source>
        <dbReference type="SAM" id="MobiDB-lite"/>
    </source>
</evidence>
<feature type="domain" description="Histone deacetylase" evidence="2">
    <location>
        <begin position="275"/>
        <end position="611"/>
    </location>
</feature>
<dbReference type="Pfam" id="PF00850">
    <property type="entry name" value="Hist_deacetyl"/>
    <property type="match status" value="1"/>
</dbReference>
<feature type="compositionally biased region" description="Low complexity" evidence="1">
    <location>
        <begin position="850"/>
        <end position="870"/>
    </location>
</feature>
<dbReference type="InterPro" id="IPR000286">
    <property type="entry name" value="HDACs"/>
</dbReference>
<dbReference type="GO" id="GO:0004407">
    <property type="term" value="F:histone deacetylase activity"/>
    <property type="evidence" value="ECO:0007669"/>
    <property type="project" value="TreeGrafter"/>
</dbReference>
<proteinExistence type="predicted"/>
<dbReference type="InterPro" id="IPR053244">
    <property type="entry name" value="HDAC_HD_type_1"/>
</dbReference>
<feature type="region of interest" description="Disordered" evidence="1">
    <location>
        <begin position="1"/>
        <end position="35"/>
    </location>
</feature>
<dbReference type="Proteomes" id="UP000326565">
    <property type="component" value="Unassembled WGS sequence"/>
</dbReference>
<feature type="compositionally biased region" description="Basic and acidic residues" evidence="1">
    <location>
        <begin position="948"/>
        <end position="963"/>
    </location>
</feature>
<feature type="region of interest" description="Disordered" evidence="1">
    <location>
        <begin position="763"/>
        <end position="1116"/>
    </location>
</feature>
<feature type="compositionally biased region" description="Polar residues" evidence="1">
    <location>
        <begin position="1028"/>
        <end position="1042"/>
    </location>
</feature>
<dbReference type="Gene3D" id="3.40.800.20">
    <property type="entry name" value="Histone deacetylase domain"/>
    <property type="match status" value="1"/>
</dbReference>
<feature type="compositionally biased region" description="Polar residues" evidence="1">
    <location>
        <begin position="1088"/>
        <end position="1101"/>
    </location>
</feature>